<evidence type="ECO:0000256" key="1">
    <source>
        <dbReference type="SAM" id="MobiDB-lite"/>
    </source>
</evidence>
<evidence type="ECO:0000313" key="2">
    <source>
        <dbReference type="EMBL" id="GAF69797.1"/>
    </source>
</evidence>
<dbReference type="EMBL" id="BARS01005207">
    <property type="protein sequence ID" value="GAF69797.1"/>
    <property type="molecule type" value="Genomic_DNA"/>
</dbReference>
<feature type="non-terminal residue" evidence="2">
    <location>
        <position position="1"/>
    </location>
</feature>
<feature type="compositionally biased region" description="Polar residues" evidence="1">
    <location>
        <begin position="286"/>
        <end position="305"/>
    </location>
</feature>
<gene>
    <name evidence="2" type="ORF">S01H1_10195</name>
</gene>
<accession>X0S1F8</accession>
<feature type="region of interest" description="Disordered" evidence="1">
    <location>
        <begin position="276"/>
        <end position="305"/>
    </location>
</feature>
<name>X0S1F8_9ZZZZ</name>
<sequence>LQPMEWLQYIADSFSSLADLWDEYDTNFFENEFEDYKNESPQSTKKEMYEYIAWERISGEGLIHAYLYDCMDIANEIEHLRGNIVKAFEGCVIFPNLLNAIGIIESVMHLGESSQEDFLYYQYYCVFSSPEEVSEIYGEKAAKRFNKEVELTEDDYESAFECITELLEKLEKDRYSEKLRESAWAIKGYCKLKVGSKKYAETEAQIAKRHEIAYQSYQYAEKKIDEPVTDKRAYEYLNEHGMEGGKDLELPCFETWQRYVRAGRKHYGTQKNTLRAGRTHGRSAITPDQIQSLSEITSQYTEEDT</sequence>
<reference evidence="2" key="1">
    <citation type="journal article" date="2014" name="Front. Microbiol.">
        <title>High frequency of phylogenetically diverse reductive dehalogenase-homologous genes in deep subseafloor sedimentary metagenomes.</title>
        <authorList>
            <person name="Kawai M."/>
            <person name="Futagami T."/>
            <person name="Toyoda A."/>
            <person name="Takaki Y."/>
            <person name="Nishi S."/>
            <person name="Hori S."/>
            <person name="Arai W."/>
            <person name="Tsubouchi T."/>
            <person name="Morono Y."/>
            <person name="Uchiyama I."/>
            <person name="Ito T."/>
            <person name="Fujiyama A."/>
            <person name="Inagaki F."/>
            <person name="Takami H."/>
        </authorList>
    </citation>
    <scope>NUCLEOTIDE SEQUENCE</scope>
    <source>
        <strain evidence="2">Expedition CK06-06</strain>
    </source>
</reference>
<proteinExistence type="predicted"/>
<organism evidence="2">
    <name type="scientific">marine sediment metagenome</name>
    <dbReference type="NCBI Taxonomy" id="412755"/>
    <lineage>
        <taxon>unclassified sequences</taxon>
        <taxon>metagenomes</taxon>
        <taxon>ecological metagenomes</taxon>
    </lineage>
</organism>
<dbReference type="AlphaFoldDB" id="X0S1F8"/>
<protein>
    <submittedName>
        <fullName evidence="2">Uncharacterized protein</fullName>
    </submittedName>
</protein>
<comment type="caution">
    <text evidence="2">The sequence shown here is derived from an EMBL/GenBank/DDBJ whole genome shotgun (WGS) entry which is preliminary data.</text>
</comment>